<dbReference type="InterPro" id="IPR022830">
    <property type="entry name" value="Indigdn_synthA-like"/>
</dbReference>
<dbReference type="PANTHER" id="PTHR42909">
    <property type="entry name" value="ZGC:136858"/>
    <property type="match status" value="1"/>
</dbReference>
<dbReference type="GO" id="GO:0046872">
    <property type="term" value="F:metal ion binding"/>
    <property type="evidence" value="ECO:0007669"/>
    <property type="project" value="UniProtKB-KW"/>
</dbReference>
<keyword evidence="2" id="KW-0378">Hydrolase</keyword>
<reference evidence="7" key="1">
    <citation type="submission" date="2020-03" db="EMBL/GenBank/DDBJ databases">
        <title>A high-quality chromosome-level genome assembly of a woody plant with both climbing and erect habits, Rhamnella rubrinervis.</title>
        <authorList>
            <person name="Lu Z."/>
            <person name="Yang Y."/>
            <person name="Zhu X."/>
            <person name="Sun Y."/>
        </authorList>
    </citation>
    <scope>NUCLEOTIDE SEQUENCE</scope>
    <source>
        <strain evidence="7">BYM</strain>
        <tissue evidence="7">Leaf</tissue>
    </source>
</reference>
<dbReference type="Proteomes" id="UP000796880">
    <property type="component" value="Unassembled WGS sequence"/>
</dbReference>
<protein>
    <recommendedName>
        <fullName evidence="9">Pseudouridine-5'-phosphate glycosidase</fullName>
    </recommendedName>
</protein>
<keyword evidence="8" id="KW-1185">Reference proteome</keyword>
<dbReference type="AlphaFoldDB" id="A0A8K0HLB0"/>
<evidence type="ECO:0000256" key="2">
    <source>
        <dbReference type="ARBA" id="ARBA00022801"/>
    </source>
</evidence>
<comment type="caution">
    <text evidence="7">The sequence shown here is derived from an EMBL/GenBank/DDBJ whole genome shotgun (WGS) entry which is preliminary data.</text>
</comment>
<gene>
    <name evidence="7" type="ORF">FNV43_RR04731</name>
</gene>
<dbReference type="Pfam" id="PF04227">
    <property type="entry name" value="Indigoidine_A"/>
    <property type="match status" value="2"/>
</dbReference>
<evidence type="ECO:0000256" key="6">
    <source>
        <dbReference type="SAM" id="MobiDB-lite"/>
    </source>
</evidence>
<dbReference type="GO" id="GO:0005737">
    <property type="term" value="C:cytoplasm"/>
    <property type="evidence" value="ECO:0007669"/>
    <property type="project" value="TreeGrafter"/>
</dbReference>
<sequence length="392" mass="42781">MASSSSSSSSAVSRISNLRRHLHPSHSSSDNKGAGLIKVSPEVSEALSNGRAVVALESTIISHGMPYPLNLETAQEVEANVRENGAVPATIAILDGIPCVGLSQEELGRLATLGKQAQKTFEGTLHMLWPPGEMVRLLFLQQCWYFSVCYWRDWGVHRHGEDSLDISSDLTELGRTPVAVISAGVKSILDIPTLEYLETQEFVLLLTGQMSFQHFSRKQVAASLWYEIHPGGNVYIGWSGQWMNRRLYSYANIKLKLGTGILIAVPIPREHSASGSLIESAIQIALKEARDKNITGNAETPFLLSRVNELTGGASLSSNIALVKNNALVGAEIAVALTQLRDRCTRDYYVQATEYLLSAKIVYAADEHVRKLVIVAIHSAALSFLTVTLSEQ</sequence>
<feature type="compositionally biased region" description="Low complexity" evidence="6">
    <location>
        <begin position="1"/>
        <end position="10"/>
    </location>
</feature>
<evidence type="ECO:0000256" key="3">
    <source>
        <dbReference type="ARBA" id="ARBA00023211"/>
    </source>
</evidence>
<proteinExistence type="predicted"/>
<keyword evidence="4" id="KW-0456">Lyase</keyword>
<keyword evidence="5" id="KW-0326">Glycosidase</keyword>
<accession>A0A8K0HLB0</accession>
<dbReference type="PANTHER" id="PTHR42909:SF1">
    <property type="entry name" value="CARBOHYDRATE KINASE PFKB DOMAIN-CONTAINING PROTEIN"/>
    <property type="match status" value="1"/>
</dbReference>
<keyword evidence="1" id="KW-0479">Metal-binding</keyword>
<dbReference type="OrthoDB" id="198885at2759"/>
<dbReference type="SUPFAM" id="SSF110581">
    <property type="entry name" value="Indigoidine synthase A-like"/>
    <property type="match status" value="1"/>
</dbReference>
<evidence type="ECO:0000256" key="5">
    <source>
        <dbReference type="ARBA" id="ARBA00023295"/>
    </source>
</evidence>
<organism evidence="7 8">
    <name type="scientific">Rhamnella rubrinervis</name>
    <dbReference type="NCBI Taxonomy" id="2594499"/>
    <lineage>
        <taxon>Eukaryota</taxon>
        <taxon>Viridiplantae</taxon>
        <taxon>Streptophyta</taxon>
        <taxon>Embryophyta</taxon>
        <taxon>Tracheophyta</taxon>
        <taxon>Spermatophyta</taxon>
        <taxon>Magnoliopsida</taxon>
        <taxon>eudicotyledons</taxon>
        <taxon>Gunneridae</taxon>
        <taxon>Pentapetalae</taxon>
        <taxon>rosids</taxon>
        <taxon>fabids</taxon>
        <taxon>Rosales</taxon>
        <taxon>Rhamnaceae</taxon>
        <taxon>rhamnoid group</taxon>
        <taxon>Rhamneae</taxon>
        <taxon>Rhamnella</taxon>
    </lineage>
</organism>
<evidence type="ECO:0000256" key="1">
    <source>
        <dbReference type="ARBA" id="ARBA00022723"/>
    </source>
</evidence>
<dbReference type="InterPro" id="IPR007342">
    <property type="entry name" value="PsuG"/>
</dbReference>
<dbReference type="Gene3D" id="3.40.1790.10">
    <property type="entry name" value="Indigoidine synthase domain"/>
    <property type="match status" value="2"/>
</dbReference>
<name>A0A8K0HLB0_9ROSA</name>
<dbReference type="GO" id="GO:0004730">
    <property type="term" value="F:pseudouridylate synthase activity"/>
    <property type="evidence" value="ECO:0007669"/>
    <property type="project" value="InterPro"/>
</dbReference>
<evidence type="ECO:0000313" key="7">
    <source>
        <dbReference type="EMBL" id="KAF3454284.1"/>
    </source>
</evidence>
<evidence type="ECO:0008006" key="9">
    <source>
        <dbReference type="Google" id="ProtNLM"/>
    </source>
</evidence>
<evidence type="ECO:0000256" key="4">
    <source>
        <dbReference type="ARBA" id="ARBA00023239"/>
    </source>
</evidence>
<feature type="region of interest" description="Disordered" evidence="6">
    <location>
        <begin position="1"/>
        <end position="36"/>
    </location>
</feature>
<evidence type="ECO:0000313" key="8">
    <source>
        <dbReference type="Proteomes" id="UP000796880"/>
    </source>
</evidence>
<keyword evidence="3" id="KW-0464">Manganese</keyword>
<dbReference type="EMBL" id="VOIH02000002">
    <property type="protein sequence ID" value="KAF3454284.1"/>
    <property type="molecule type" value="Genomic_DNA"/>
</dbReference>
<dbReference type="GO" id="GO:0016798">
    <property type="term" value="F:hydrolase activity, acting on glycosyl bonds"/>
    <property type="evidence" value="ECO:0007669"/>
    <property type="project" value="UniProtKB-KW"/>
</dbReference>